<keyword evidence="1" id="KW-0808">Transferase</keyword>
<protein>
    <submittedName>
        <fullName evidence="1">ATP-NAD kinase family protein</fullName>
    </submittedName>
</protein>
<dbReference type="PANTHER" id="PTHR40697">
    <property type="entry name" value="ACETOIN CATABOLISM PROTEIN X"/>
    <property type="match status" value="1"/>
</dbReference>
<keyword evidence="1" id="KW-0418">Kinase</keyword>
<dbReference type="Pfam" id="PF20143">
    <property type="entry name" value="NAD_kinase_C"/>
    <property type="match status" value="1"/>
</dbReference>
<sequence length="381" mass="39916">MTNPREPLILGVLVNPFAGLGGAVGLKGSDGADTREEALRRGAEPMAVARMTRALKAVAGQAGHLRVLTWGGDMGEQSCRAAGLPAEVIGTSPSPSDAEHSRQAARALLDAGAQLLLFAGGDGTARDLVDAVGEAVPVLGVPAGCKMHSAVYAINPEAAGGLLADLVRGGLVALHQAEVRDIDEDAFRRGEVRARHYGELQVPAEGRYLQQVKCGGREVEDLVVTEIAASVIDHLEADTYYLVGSGSTVATVMEQLDLPNTLLGVDIVRNEQVVAADVGAEQILEIIGDDAPARALLTVIGGQGHLFGRGNQQFSPAVIRRLGKAHIQILASRTKLATLDGRPLVVDTGDPDLDRQLCGLWPVTSGYEDTLLYRVATDAAE</sequence>
<dbReference type="SUPFAM" id="SSF111331">
    <property type="entry name" value="NAD kinase/diacylglycerol kinase-like"/>
    <property type="match status" value="1"/>
</dbReference>
<proteinExistence type="predicted"/>
<evidence type="ECO:0000313" key="2">
    <source>
        <dbReference type="Proteomes" id="UP001108027"/>
    </source>
</evidence>
<comment type="caution">
    <text evidence="1">The sequence shown here is derived from an EMBL/GenBank/DDBJ whole genome shotgun (WGS) entry which is preliminary data.</text>
</comment>
<dbReference type="EMBL" id="JAJGNA010000003">
    <property type="protein sequence ID" value="MCC4307753.1"/>
    <property type="molecule type" value="Genomic_DNA"/>
</dbReference>
<dbReference type="GO" id="GO:0003951">
    <property type="term" value="F:NAD+ kinase activity"/>
    <property type="evidence" value="ECO:0007669"/>
    <property type="project" value="InterPro"/>
</dbReference>
<dbReference type="GO" id="GO:0006741">
    <property type="term" value="P:NADP+ biosynthetic process"/>
    <property type="evidence" value="ECO:0007669"/>
    <property type="project" value="InterPro"/>
</dbReference>
<dbReference type="Pfam" id="PF01513">
    <property type="entry name" value="NAD_kinase"/>
    <property type="match status" value="1"/>
</dbReference>
<dbReference type="AlphaFoldDB" id="A0A9Q3UMJ7"/>
<keyword evidence="2" id="KW-1185">Reference proteome</keyword>
<dbReference type="Proteomes" id="UP001108027">
    <property type="component" value="Unassembled WGS sequence"/>
</dbReference>
<dbReference type="InterPro" id="IPR016064">
    <property type="entry name" value="NAD/diacylglycerol_kinase_sf"/>
</dbReference>
<dbReference type="InterPro" id="IPR011386">
    <property type="entry name" value="Put_ATP-NAD_kin"/>
</dbReference>
<dbReference type="RefSeq" id="WP_228233122.1">
    <property type="nucleotide sequence ID" value="NZ_JAJGNA010000003.1"/>
</dbReference>
<dbReference type="Gene3D" id="3.40.50.10330">
    <property type="entry name" value="Probable inorganic polyphosphate/atp-NAD kinase, domain 1"/>
    <property type="match status" value="1"/>
</dbReference>
<dbReference type="GO" id="GO:0051287">
    <property type="term" value="F:NAD binding"/>
    <property type="evidence" value="ECO:0007669"/>
    <property type="project" value="UniProtKB-ARBA"/>
</dbReference>
<dbReference type="PIRSF" id="PIRSF016907">
    <property type="entry name" value="Kin_ATP-NAD"/>
    <property type="match status" value="1"/>
</dbReference>
<dbReference type="PANTHER" id="PTHR40697:SF2">
    <property type="entry name" value="ATP-NAD KINASE-RELATED"/>
    <property type="match status" value="1"/>
</dbReference>
<gene>
    <name evidence="1" type="ORF">LL252_04125</name>
</gene>
<dbReference type="InterPro" id="IPR002504">
    <property type="entry name" value="NADK"/>
</dbReference>
<accession>A0A9Q3UMJ7</accession>
<dbReference type="InterPro" id="IPR039065">
    <property type="entry name" value="AcoX-like"/>
</dbReference>
<evidence type="ECO:0000313" key="1">
    <source>
        <dbReference type="EMBL" id="MCC4307753.1"/>
    </source>
</evidence>
<dbReference type="InterPro" id="IPR017438">
    <property type="entry name" value="ATP-NAD_kinase_N"/>
</dbReference>
<reference evidence="1" key="1">
    <citation type="submission" date="2021-10" db="EMBL/GenBank/DDBJ databases">
        <title>The diversity and Nitrogen Metabolism of Culturable Nitrate-Utilizing Bacteria Within the Oxygen Minimum Zone of the Changjiang (Yangtze River)Estuary.</title>
        <authorList>
            <person name="Zhang D."/>
            <person name="Zheng J."/>
            <person name="Liu S."/>
            <person name="He W."/>
        </authorList>
    </citation>
    <scope>NUCLEOTIDE SEQUENCE</scope>
    <source>
        <strain evidence="1">FXH-223</strain>
    </source>
</reference>
<name>A0A9Q3UMJ7_9GAMM</name>
<dbReference type="GO" id="GO:0005524">
    <property type="term" value="F:ATP binding"/>
    <property type="evidence" value="ECO:0007669"/>
    <property type="project" value="UniProtKB-ARBA"/>
</dbReference>
<organism evidence="1 2">
    <name type="scientific">Alloalcanivorax marinus</name>
    <dbReference type="NCBI Taxonomy" id="1177169"/>
    <lineage>
        <taxon>Bacteria</taxon>
        <taxon>Pseudomonadati</taxon>
        <taxon>Pseudomonadota</taxon>
        <taxon>Gammaproteobacteria</taxon>
        <taxon>Oceanospirillales</taxon>
        <taxon>Alcanivoracaceae</taxon>
        <taxon>Alloalcanivorax</taxon>
    </lineage>
</organism>